<dbReference type="SMART" id="SM00490">
    <property type="entry name" value="HELICc"/>
    <property type="match status" value="1"/>
</dbReference>
<evidence type="ECO:0000256" key="13">
    <source>
        <dbReference type="PROSITE-ProRule" id="PRU00552"/>
    </source>
</evidence>
<dbReference type="OrthoDB" id="1191041at2759"/>
<keyword evidence="5" id="KW-0547">Nucleotide-binding</keyword>
<comment type="caution">
    <text evidence="18">The sequence shown here is derived from an EMBL/GenBank/DDBJ whole genome shotgun (WGS) entry which is preliminary data.</text>
</comment>
<reference evidence="18" key="1">
    <citation type="journal article" date="2021" name="Nat. Commun.">
        <title>Genetic determinants of endophytism in the Arabidopsis root mycobiome.</title>
        <authorList>
            <person name="Mesny F."/>
            <person name="Miyauchi S."/>
            <person name="Thiergart T."/>
            <person name="Pickel B."/>
            <person name="Atanasova L."/>
            <person name="Karlsson M."/>
            <person name="Huettel B."/>
            <person name="Barry K.W."/>
            <person name="Haridas S."/>
            <person name="Chen C."/>
            <person name="Bauer D."/>
            <person name="Andreopoulos W."/>
            <person name="Pangilinan J."/>
            <person name="LaButti K."/>
            <person name="Riley R."/>
            <person name="Lipzen A."/>
            <person name="Clum A."/>
            <person name="Drula E."/>
            <person name="Henrissat B."/>
            <person name="Kohler A."/>
            <person name="Grigoriev I.V."/>
            <person name="Martin F.M."/>
            <person name="Hacquard S."/>
        </authorList>
    </citation>
    <scope>NUCLEOTIDE SEQUENCE</scope>
    <source>
        <strain evidence="18">MPI-CAGE-CH-0243</strain>
    </source>
</reference>
<keyword evidence="9" id="KW-0694">RNA-binding</keyword>
<dbReference type="SUPFAM" id="SSF52540">
    <property type="entry name" value="P-loop containing nucleoside triphosphate hydrolases"/>
    <property type="match status" value="2"/>
</dbReference>
<dbReference type="Pfam" id="PF00270">
    <property type="entry name" value="DEAD"/>
    <property type="match status" value="1"/>
</dbReference>
<name>A0A9P9D5Q2_9PLEO</name>
<evidence type="ECO:0000256" key="14">
    <source>
        <dbReference type="SAM" id="MobiDB-lite"/>
    </source>
</evidence>
<dbReference type="GO" id="GO:0005524">
    <property type="term" value="F:ATP binding"/>
    <property type="evidence" value="ECO:0007669"/>
    <property type="project" value="UniProtKB-KW"/>
</dbReference>
<dbReference type="InterPro" id="IPR014001">
    <property type="entry name" value="Helicase_ATP-bd"/>
</dbReference>
<dbReference type="CDD" id="cd18787">
    <property type="entry name" value="SF2_C_DEAD"/>
    <property type="match status" value="1"/>
</dbReference>
<sequence>MKRKLNDNMAPEPATTTQTETFASFDLEPRLLRGIRDQKWSTPTPVQIQAIPHALAGKDIIARSSTGSGKTASYLLPILHKTIQRKTRATTALILVPTNELASQVLKTVQGLSAHCGTDIRVQSIAGKQSDVVQRAKLADLPDIVIATPARAAANINNGALSLQSLAHLVVDEADLVMGYGFKEDLDAVAKSIPTGVAPQIFLLSATLNTELESLQGLCSQDPVILKLDDAEKDSQLVKQYILRCSEQDKFLLLYAFYKLNLITGKSIIFVGDVDRSYRVKLFFEQFGIRSAILNSELPIASRLHIVQEFNKGAYDILIASDESEIMGSSEQTEEGQDGERPKKKSKKDKESGVSRGMDFVNVAAVLNFDFPTTYKSYFHRIGRTARAGKSGTALSFVIPRDEYRKHKPTSFPSCEHDEDVLKKVEKHQKEGAKLENYNFDMKKLEPFRYRFADALRAVTRIAIREARLKDLRSELVKSEKLTRYFEENPNVLASIRNDHNLNHPMRLHPELKHVPDYLLPNGRKPQDVGFVGFEKPRKEKHRIVKRKGRPVRNRAGKIDPLKTFNKKGRGKK</sequence>
<gene>
    <name evidence="18" type="ORF">B0J11DRAFT_541707</name>
</gene>
<proteinExistence type="inferred from homology"/>
<dbReference type="Pfam" id="PF00271">
    <property type="entry name" value="Helicase_C"/>
    <property type="match status" value="1"/>
</dbReference>
<feature type="domain" description="Helicase C-terminal" evidence="16">
    <location>
        <begin position="237"/>
        <end position="446"/>
    </location>
</feature>
<protein>
    <recommendedName>
        <fullName evidence="3">RNA helicase</fullName>
        <ecNumber evidence="3">3.6.4.13</ecNumber>
    </recommendedName>
</protein>
<evidence type="ECO:0000256" key="10">
    <source>
        <dbReference type="ARBA" id="ARBA00023242"/>
    </source>
</evidence>
<feature type="short sequence motif" description="Q motif" evidence="13">
    <location>
        <begin position="20"/>
        <end position="48"/>
    </location>
</feature>
<dbReference type="GO" id="GO:0042254">
    <property type="term" value="P:ribosome biogenesis"/>
    <property type="evidence" value="ECO:0007669"/>
    <property type="project" value="UniProtKB-KW"/>
</dbReference>
<dbReference type="GO" id="GO:0003723">
    <property type="term" value="F:RNA binding"/>
    <property type="evidence" value="ECO:0007669"/>
    <property type="project" value="UniProtKB-KW"/>
</dbReference>
<evidence type="ECO:0000256" key="3">
    <source>
        <dbReference type="ARBA" id="ARBA00012552"/>
    </source>
</evidence>
<evidence type="ECO:0000256" key="9">
    <source>
        <dbReference type="ARBA" id="ARBA00022884"/>
    </source>
</evidence>
<comment type="subcellular location">
    <subcellularLocation>
        <location evidence="2">Nucleus</location>
    </subcellularLocation>
</comment>
<keyword evidence="6 18" id="KW-0378">Hydrolase</keyword>
<evidence type="ECO:0000256" key="2">
    <source>
        <dbReference type="ARBA" id="ARBA00004123"/>
    </source>
</evidence>
<dbReference type="InterPro" id="IPR014014">
    <property type="entry name" value="RNA_helicase_DEAD_Q_motif"/>
</dbReference>
<evidence type="ECO:0000259" key="16">
    <source>
        <dbReference type="PROSITE" id="PS51194"/>
    </source>
</evidence>
<evidence type="ECO:0000256" key="6">
    <source>
        <dbReference type="ARBA" id="ARBA00022801"/>
    </source>
</evidence>
<keyword evidence="7" id="KW-0347">Helicase</keyword>
<dbReference type="PROSITE" id="PS51194">
    <property type="entry name" value="HELICASE_CTER"/>
    <property type="match status" value="1"/>
</dbReference>
<accession>A0A9P9D5Q2</accession>
<dbReference type="GO" id="GO:0016787">
    <property type="term" value="F:hydrolase activity"/>
    <property type="evidence" value="ECO:0007669"/>
    <property type="project" value="UniProtKB-KW"/>
</dbReference>
<evidence type="ECO:0000313" key="19">
    <source>
        <dbReference type="Proteomes" id="UP000700596"/>
    </source>
</evidence>
<dbReference type="CDD" id="cd17961">
    <property type="entry name" value="DEADc_DDX56"/>
    <property type="match status" value="1"/>
</dbReference>
<keyword evidence="4" id="KW-0690">Ribosome biogenesis</keyword>
<dbReference type="InterPro" id="IPR011545">
    <property type="entry name" value="DEAD/DEAH_box_helicase_dom"/>
</dbReference>
<organism evidence="18 19">
    <name type="scientific">Dendryphion nanum</name>
    <dbReference type="NCBI Taxonomy" id="256645"/>
    <lineage>
        <taxon>Eukaryota</taxon>
        <taxon>Fungi</taxon>
        <taxon>Dikarya</taxon>
        <taxon>Ascomycota</taxon>
        <taxon>Pezizomycotina</taxon>
        <taxon>Dothideomycetes</taxon>
        <taxon>Pleosporomycetidae</taxon>
        <taxon>Pleosporales</taxon>
        <taxon>Torulaceae</taxon>
        <taxon>Dendryphion</taxon>
    </lineage>
</organism>
<dbReference type="InterPro" id="IPR001650">
    <property type="entry name" value="Helicase_C-like"/>
</dbReference>
<dbReference type="Proteomes" id="UP000700596">
    <property type="component" value="Unassembled WGS sequence"/>
</dbReference>
<evidence type="ECO:0000256" key="11">
    <source>
        <dbReference type="ARBA" id="ARBA00038041"/>
    </source>
</evidence>
<evidence type="ECO:0000256" key="5">
    <source>
        <dbReference type="ARBA" id="ARBA00022741"/>
    </source>
</evidence>
<comment type="similarity">
    <text evidence="11">Belongs to the DEAD box helicase family. DDX56/DBP9 subfamily.</text>
</comment>
<keyword evidence="19" id="KW-1185">Reference proteome</keyword>
<dbReference type="EC" id="3.6.4.13" evidence="3"/>
<comment type="catalytic activity">
    <reaction evidence="12">
        <text>ATP + H2O = ADP + phosphate + H(+)</text>
        <dbReference type="Rhea" id="RHEA:13065"/>
        <dbReference type="ChEBI" id="CHEBI:15377"/>
        <dbReference type="ChEBI" id="CHEBI:15378"/>
        <dbReference type="ChEBI" id="CHEBI:30616"/>
        <dbReference type="ChEBI" id="CHEBI:43474"/>
        <dbReference type="ChEBI" id="CHEBI:456216"/>
        <dbReference type="EC" id="3.6.4.13"/>
    </reaction>
</comment>
<evidence type="ECO:0000256" key="4">
    <source>
        <dbReference type="ARBA" id="ARBA00022517"/>
    </source>
</evidence>
<dbReference type="GO" id="GO:0005829">
    <property type="term" value="C:cytosol"/>
    <property type="evidence" value="ECO:0007669"/>
    <property type="project" value="TreeGrafter"/>
</dbReference>
<keyword evidence="8" id="KW-0067">ATP-binding</keyword>
<evidence type="ECO:0000259" key="17">
    <source>
        <dbReference type="PROSITE" id="PS51195"/>
    </source>
</evidence>
<feature type="domain" description="DEAD-box RNA helicase Q" evidence="17">
    <location>
        <begin position="20"/>
        <end position="48"/>
    </location>
</feature>
<evidence type="ECO:0000259" key="15">
    <source>
        <dbReference type="PROSITE" id="PS51192"/>
    </source>
</evidence>
<comment type="function">
    <text evidence="1">ATP-binding RNA helicase involved in the biogenesis of 60S ribosomal subunits and is required for the normal formation of 25S and 5.8S rRNAs.</text>
</comment>
<feature type="compositionally biased region" description="Basic residues" evidence="14">
    <location>
        <begin position="540"/>
        <end position="556"/>
    </location>
</feature>
<feature type="region of interest" description="Disordered" evidence="14">
    <location>
        <begin position="540"/>
        <end position="573"/>
    </location>
</feature>
<evidence type="ECO:0000256" key="1">
    <source>
        <dbReference type="ARBA" id="ARBA00003706"/>
    </source>
</evidence>
<dbReference type="GO" id="GO:0010467">
    <property type="term" value="P:gene expression"/>
    <property type="evidence" value="ECO:0007669"/>
    <property type="project" value="UniProtKB-ARBA"/>
</dbReference>
<dbReference type="PROSITE" id="PS51195">
    <property type="entry name" value="Q_MOTIF"/>
    <property type="match status" value="1"/>
</dbReference>
<dbReference type="GO" id="GO:0003724">
    <property type="term" value="F:RNA helicase activity"/>
    <property type="evidence" value="ECO:0007669"/>
    <property type="project" value="UniProtKB-EC"/>
</dbReference>
<feature type="domain" description="Helicase ATP-binding" evidence="15">
    <location>
        <begin position="51"/>
        <end position="226"/>
    </location>
</feature>
<dbReference type="Gene3D" id="3.40.50.300">
    <property type="entry name" value="P-loop containing nucleotide triphosphate hydrolases"/>
    <property type="match status" value="2"/>
</dbReference>
<dbReference type="InterPro" id="IPR027417">
    <property type="entry name" value="P-loop_NTPase"/>
</dbReference>
<evidence type="ECO:0000256" key="8">
    <source>
        <dbReference type="ARBA" id="ARBA00022840"/>
    </source>
</evidence>
<keyword evidence="10" id="KW-0539">Nucleus</keyword>
<dbReference type="PROSITE" id="PS51192">
    <property type="entry name" value="HELICASE_ATP_BIND_1"/>
    <property type="match status" value="1"/>
</dbReference>
<evidence type="ECO:0000256" key="12">
    <source>
        <dbReference type="ARBA" id="ARBA00047984"/>
    </source>
</evidence>
<dbReference type="PANTHER" id="PTHR47959:SF21">
    <property type="entry name" value="DEAD-BOX HELICASE 56"/>
    <property type="match status" value="1"/>
</dbReference>
<evidence type="ECO:0000313" key="18">
    <source>
        <dbReference type="EMBL" id="KAH7113218.1"/>
    </source>
</evidence>
<evidence type="ECO:0000256" key="7">
    <source>
        <dbReference type="ARBA" id="ARBA00022806"/>
    </source>
</evidence>
<feature type="region of interest" description="Disordered" evidence="14">
    <location>
        <begin position="328"/>
        <end position="352"/>
    </location>
</feature>
<dbReference type="GO" id="GO:0005634">
    <property type="term" value="C:nucleus"/>
    <property type="evidence" value="ECO:0007669"/>
    <property type="project" value="UniProtKB-SubCell"/>
</dbReference>
<dbReference type="SMART" id="SM00487">
    <property type="entry name" value="DEXDc"/>
    <property type="match status" value="1"/>
</dbReference>
<dbReference type="PANTHER" id="PTHR47959">
    <property type="entry name" value="ATP-DEPENDENT RNA HELICASE RHLE-RELATED"/>
    <property type="match status" value="1"/>
</dbReference>
<dbReference type="InterPro" id="IPR050079">
    <property type="entry name" value="DEAD_box_RNA_helicase"/>
</dbReference>
<dbReference type="EMBL" id="JAGMWT010000019">
    <property type="protein sequence ID" value="KAH7113218.1"/>
    <property type="molecule type" value="Genomic_DNA"/>
</dbReference>
<dbReference type="AlphaFoldDB" id="A0A9P9D5Q2"/>